<dbReference type="Pfam" id="PF00698">
    <property type="entry name" value="Acyl_transf_1"/>
    <property type="match status" value="1"/>
</dbReference>
<evidence type="ECO:0000256" key="1">
    <source>
        <dbReference type="ARBA" id="ARBA00022679"/>
    </source>
</evidence>
<dbReference type="SMART" id="SM00827">
    <property type="entry name" value="PKS_AT"/>
    <property type="match status" value="1"/>
</dbReference>
<keyword evidence="7" id="KW-1185">Reference proteome</keyword>
<dbReference type="PIRSF" id="PIRSF000446">
    <property type="entry name" value="Mct"/>
    <property type="match status" value="1"/>
</dbReference>
<evidence type="ECO:0000256" key="4">
    <source>
        <dbReference type="PIRNR" id="PIRNR000446"/>
    </source>
</evidence>
<comment type="caution">
    <text evidence="6">The sequence shown here is derived from an EMBL/GenBank/DDBJ whole genome shotgun (WGS) entry which is preliminary data.</text>
</comment>
<dbReference type="RefSeq" id="WP_186865058.1">
    <property type="nucleotide sequence ID" value="NZ_JACOPE010000001.1"/>
</dbReference>
<dbReference type="InterPro" id="IPR014043">
    <property type="entry name" value="Acyl_transferase_dom"/>
</dbReference>
<dbReference type="InterPro" id="IPR016036">
    <property type="entry name" value="Malonyl_transacylase_ACP-bd"/>
</dbReference>
<accession>A0ABR7G860</accession>
<dbReference type="Gene3D" id="3.30.70.250">
    <property type="entry name" value="Malonyl-CoA ACP transacylase, ACP-binding"/>
    <property type="match status" value="1"/>
</dbReference>
<proteinExistence type="inferred from homology"/>
<dbReference type="InterPro" id="IPR004410">
    <property type="entry name" value="Malonyl_CoA-ACP_transAc_FabD"/>
</dbReference>
<evidence type="ECO:0000256" key="2">
    <source>
        <dbReference type="ARBA" id="ARBA00023315"/>
    </source>
</evidence>
<comment type="catalytic activity">
    <reaction evidence="3 4">
        <text>holo-[ACP] + malonyl-CoA = malonyl-[ACP] + CoA</text>
        <dbReference type="Rhea" id="RHEA:41792"/>
        <dbReference type="Rhea" id="RHEA-COMP:9623"/>
        <dbReference type="Rhea" id="RHEA-COMP:9685"/>
        <dbReference type="ChEBI" id="CHEBI:57287"/>
        <dbReference type="ChEBI" id="CHEBI:57384"/>
        <dbReference type="ChEBI" id="CHEBI:64479"/>
        <dbReference type="ChEBI" id="CHEBI:78449"/>
        <dbReference type="EC" id="2.3.1.39"/>
    </reaction>
</comment>
<dbReference type="InterPro" id="IPR001227">
    <property type="entry name" value="Ac_transferase_dom_sf"/>
</dbReference>
<dbReference type="EC" id="2.3.1.39" evidence="4"/>
<gene>
    <name evidence="6" type="primary">fabD</name>
    <name evidence="6" type="ORF">H8S40_08615</name>
</gene>
<dbReference type="Gene3D" id="3.40.366.10">
    <property type="entry name" value="Malonyl-Coenzyme A Acyl Carrier Protein, domain 2"/>
    <property type="match status" value="1"/>
</dbReference>
<dbReference type="PANTHER" id="PTHR42681:SF1">
    <property type="entry name" value="MALONYL-COA-ACYL CARRIER PROTEIN TRANSACYLASE, MITOCHONDRIAL"/>
    <property type="match status" value="1"/>
</dbReference>
<dbReference type="GO" id="GO:0004314">
    <property type="term" value="F:[acyl-carrier-protein] S-malonyltransferase activity"/>
    <property type="evidence" value="ECO:0007669"/>
    <property type="project" value="UniProtKB-EC"/>
</dbReference>
<dbReference type="InterPro" id="IPR050858">
    <property type="entry name" value="Mal-CoA-ACP_Trans/PKS_FabD"/>
</dbReference>
<dbReference type="SUPFAM" id="SSF52151">
    <property type="entry name" value="FabD/lysophospholipase-like"/>
    <property type="match status" value="1"/>
</dbReference>
<evidence type="ECO:0000313" key="7">
    <source>
        <dbReference type="Proteomes" id="UP000631576"/>
    </source>
</evidence>
<dbReference type="PANTHER" id="PTHR42681">
    <property type="entry name" value="MALONYL-COA-ACYL CARRIER PROTEIN TRANSACYLASE, MITOCHONDRIAL"/>
    <property type="match status" value="1"/>
</dbReference>
<name>A0ABR7G860_9FIRM</name>
<evidence type="ECO:0000313" key="6">
    <source>
        <dbReference type="EMBL" id="MBC5683625.1"/>
    </source>
</evidence>
<organism evidence="6 7">
    <name type="scientific">Ruminococcus hominis</name>
    <dbReference type="NCBI Taxonomy" id="2763065"/>
    <lineage>
        <taxon>Bacteria</taxon>
        <taxon>Bacillati</taxon>
        <taxon>Bacillota</taxon>
        <taxon>Clostridia</taxon>
        <taxon>Eubacteriales</taxon>
        <taxon>Oscillospiraceae</taxon>
        <taxon>Ruminococcus</taxon>
    </lineage>
</organism>
<dbReference type="NCBIfam" id="TIGR00128">
    <property type="entry name" value="fabD"/>
    <property type="match status" value="1"/>
</dbReference>
<keyword evidence="1 4" id="KW-0808">Transferase</keyword>
<evidence type="ECO:0000259" key="5">
    <source>
        <dbReference type="SMART" id="SM00827"/>
    </source>
</evidence>
<dbReference type="InterPro" id="IPR016035">
    <property type="entry name" value="Acyl_Trfase/lysoPLipase"/>
</dbReference>
<feature type="domain" description="Malonyl-CoA:ACP transacylase (MAT)" evidence="5">
    <location>
        <begin position="7"/>
        <end position="298"/>
    </location>
</feature>
<keyword evidence="2 4" id="KW-0012">Acyltransferase</keyword>
<reference evidence="6 7" key="1">
    <citation type="submission" date="2020-08" db="EMBL/GenBank/DDBJ databases">
        <title>Genome public.</title>
        <authorList>
            <person name="Liu C."/>
            <person name="Sun Q."/>
        </authorList>
    </citation>
    <scope>NUCLEOTIDE SEQUENCE [LARGE SCALE GENOMIC DNA]</scope>
    <source>
        <strain evidence="6 7">NSJ-13</strain>
    </source>
</reference>
<dbReference type="InterPro" id="IPR024925">
    <property type="entry name" value="Malonyl_CoA-ACP_transAc"/>
</dbReference>
<comment type="similarity">
    <text evidence="4">Belongs to the fabD family.</text>
</comment>
<dbReference type="EMBL" id="JACOPE010000001">
    <property type="protein sequence ID" value="MBC5683625.1"/>
    <property type="molecule type" value="Genomic_DNA"/>
</dbReference>
<dbReference type="SUPFAM" id="SSF55048">
    <property type="entry name" value="Probable ACP-binding domain of malonyl-CoA ACP transacylase"/>
    <property type="match status" value="1"/>
</dbReference>
<sequence>MNKLAFIFPGQGAQKVGMGKDFYETFDNVKEIFDSACEWLDLDIKALCFEENDKLDLTEYSQPALVTTCLAMADVLRNKGIEPDISAGLSLGEYCAIATAGAISVKDAITTVRKRGILMEQAVPAGQGAMAAVLGMTAEEIDEVVDAISDVSVANYNCPGQIVITGKKESVEEASKKLQEAGAKRVVPLNVSGPFHSAMLEEAGEKLADVLEKVTISELQIPYVTNVTAEFVKDHQKIRSLLAKQISSPVKWQQSVEAMIAEGVDTFVEIGPGKTLAGFMRKINRNVKVYNVQTVEDIEKVVQECSRK</sequence>
<dbReference type="Proteomes" id="UP000631576">
    <property type="component" value="Unassembled WGS sequence"/>
</dbReference>
<protein>
    <recommendedName>
        <fullName evidence="4">Malonyl CoA-acyl carrier protein transacylase</fullName>
        <ecNumber evidence="4">2.3.1.39</ecNumber>
    </recommendedName>
</protein>
<evidence type="ECO:0000256" key="3">
    <source>
        <dbReference type="ARBA" id="ARBA00048462"/>
    </source>
</evidence>